<dbReference type="EMBL" id="BGZK01000475">
    <property type="protein sequence ID" value="GBP45980.1"/>
    <property type="molecule type" value="Genomic_DNA"/>
</dbReference>
<proteinExistence type="predicted"/>
<evidence type="ECO:0000313" key="3">
    <source>
        <dbReference type="Proteomes" id="UP000299102"/>
    </source>
</evidence>
<evidence type="ECO:0000313" key="2">
    <source>
        <dbReference type="EMBL" id="GBP45980.1"/>
    </source>
</evidence>
<sequence length="288" mass="32360">MQKCNRTAVPHKPASLSRRDVAVLHRSGAGACSVFVVGLGARGRRTERAAHTQIRMRLDLVEMHYLFRESSLCTREQDGVRGTPWYPFTFWTESEIGRQTSRSGIELKRIFSLGRRPAAGAPSRSGGGGGGYIKVFVALLPVAAHSLLVILFIRVRIRYHYLFLKTTTVVTDRAHANRTPNSPFLLFADRLTIYRNGVSPTWVVEMTNPFETSRSFEGLPHPICGCGYGTGDLLYARASSRRGYDPDGPVVRASFQGSKLENFPRQPEIKRSCQWVHRYRPRPSRPSI</sequence>
<dbReference type="Proteomes" id="UP000299102">
    <property type="component" value="Unassembled WGS sequence"/>
</dbReference>
<gene>
    <name evidence="2" type="ORF">EVAR_24173_1</name>
</gene>
<keyword evidence="1" id="KW-1133">Transmembrane helix</keyword>
<dbReference type="AlphaFoldDB" id="A0A4C1W507"/>
<keyword evidence="1" id="KW-0472">Membrane</keyword>
<keyword evidence="3" id="KW-1185">Reference proteome</keyword>
<organism evidence="2 3">
    <name type="scientific">Eumeta variegata</name>
    <name type="common">Bagworm moth</name>
    <name type="synonym">Eumeta japonica</name>
    <dbReference type="NCBI Taxonomy" id="151549"/>
    <lineage>
        <taxon>Eukaryota</taxon>
        <taxon>Metazoa</taxon>
        <taxon>Ecdysozoa</taxon>
        <taxon>Arthropoda</taxon>
        <taxon>Hexapoda</taxon>
        <taxon>Insecta</taxon>
        <taxon>Pterygota</taxon>
        <taxon>Neoptera</taxon>
        <taxon>Endopterygota</taxon>
        <taxon>Lepidoptera</taxon>
        <taxon>Glossata</taxon>
        <taxon>Ditrysia</taxon>
        <taxon>Tineoidea</taxon>
        <taxon>Psychidae</taxon>
        <taxon>Oiketicinae</taxon>
        <taxon>Eumeta</taxon>
    </lineage>
</organism>
<keyword evidence="1" id="KW-0812">Transmembrane</keyword>
<evidence type="ECO:0000256" key="1">
    <source>
        <dbReference type="SAM" id="Phobius"/>
    </source>
</evidence>
<name>A0A4C1W507_EUMVA</name>
<reference evidence="2 3" key="1">
    <citation type="journal article" date="2019" name="Commun. Biol.">
        <title>The bagworm genome reveals a unique fibroin gene that provides high tensile strength.</title>
        <authorList>
            <person name="Kono N."/>
            <person name="Nakamura H."/>
            <person name="Ohtoshi R."/>
            <person name="Tomita M."/>
            <person name="Numata K."/>
            <person name="Arakawa K."/>
        </authorList>
    </citation>
    <scope>NUCLEOTIDE SEQUENCE [LARGE SCALE GENOMIC DNA]</scope>
</reference>
<feature type="transmembrane region" description="Helical" evidence="1">
    <location>
        <begin position="132"/>
        <end position="153"/>
    </location>
</feature>
<protein>
    <submittedName>
        <fullName evidence="2">Uncharacterized protein</fullName>
    </submittedName>
</protein>
<comment type="caution">
    <text evidence="2">The sequence shown here is derived from an EMBL/GenBank/DDBJ whole genome shotgun (WGS) entry which is preliminary data.</text>
</comment>
<accession>A0A4C1W507</accession>